<dbReference type="PROSITE" id="PS00330">
    <property type="entry name" value="HEMOLYSIN_CALCIUM"/>
    <property type="match status" value="1"/>
</dbReference>
<dbReference type="KEGG" id="vti:CEQ48_01720"/>
<dbReference type="InterPro" id="IPR019959">
    <property type="entry name" value="T1SS-143_rpt-cont_dom"/>
</dbReference>
<dbReference type="InterPro" id="IPR010221">
    <property type="entry name" value="VCBS_dom"/>
</dbReference>
<dbReference type="RefSeq" id="WP_089069989.1">
    <property type="nucleotide sequence ID" value="NZ_CP022352.1"/>
</dbReference>
<dbReference type="SUPFAM" id="SSF51120">
    <property type="entry name" value="beta-Roll"/>
    <property type="match status" value="1"/>
</dbReference>
<dbReference type="GO" id="GO:0005509">
    <property type="term" value="F:calcium ion binding"/>
    <property type="evidence" value="ECO:0007669"/>
    <property type="project" value="InterPro"/>
</dbReference>
<protein>
    <submittedName>
        <fullName evidence="2">Type I secretion protein</fullName>
    </submittedName>
</protein>
<name>A0AAU8W958_9VIBR</name>
<dbReference type="InterPro" id="IPR018511">
    <property type="entry name" value="Hemolysin-typ_Ca-bd_CS"/>
</dbReference>
<evidence type="ECO:0000256" key="1">
    <source>
        <dbReference type="ARBA" id="ARBA00022837"/>
    </source>
</evidence>
<dbReference type="InterPro" id="IPR001343">
    <property type="entry name" value="Hemolysn_Ca-bd"/>
</dbReference>
<sequence>MESQVVTQPVTVTSLSGNVVVVNAQGQARIVNAGDALQPGDIIITVNESGITLQTTQGAVQVDANCVACLPEFAADGQPEVQATPVQGEINVDLTQLDTANFDEQAIAAIQQAILDGVDPTTALEAAAAGAGAGAGGSANGGAITIAYNFLEVLASTAFDTQGYSQAFSTTQILVNPLRFAAGGESLSAQVTEGSLSLGTYPQTSIVTSFITAGSLALLPASFVPEAAFLTSLLAELNQDITSSGQPVVFRYDAATNSIIGEQNGSEVLNIAIGAESVGRDLNLTITTTLNQPIDHLPSVGGGLVSITGDQISIALQLTGTDSNGNPIQAPIDIVVAINDGSAPVMVDEPTLSLNENDLPTGSDGADPLTVSGQFDTQLGSDQVAFYQIDPSTANPIAGLTSQGDAVILGEPTLIDGNRVYQATAGGRDIFQLTLNADGSYQFVLQGTLDHAAGSDALTISLPIVAIDYDNDSSEPGNLNIEIQDDKPIIIGAESLTVAEKTLDDGSIGGGADLIADGNFATTQGSDGVVSYRLDSLTDAVAGITSGGVAVTLTESVDANGNYTYIAMAGGEPVFTLLLNQDGSYRFTLQSSFDHAVNSDELLVNFTVVATDFDGDTASITLPVTVKDDKPYFTNVQGLYVHENDLPQGSDLTKEPLTASGQFELVQGSDRVASFALDGSVNPVQGLMSNGVAVTLSAPVNDGNGNLTYTATAGSVTVFTLTLNTDGTYSFTLAAPVDHALNSNDLTLNFQVIATDYDGDSDSIVLPVKINDDKPYFTNVQGLYVHENDLPQGSDTTKEPVSVNGQFQLVEGADTVASFALDSSVNPVQGLMSNGVAVTLSAPVNDGNGNLTYTATAGSVTVFTLTLNTDGTYSFTLAAPVDHALNSNDLTLNFQVIATDYDGDSDSIVLPVKINDDKPYFTNVQGLYVHENDLPQGSDTTKEPVSVNGQFQLVEGADTVASFALDSSVNPVQGLMSNGVAVTLSAPVNDGNGNLTYTATAGSVTVFTLTLNTDGTYSFTLAAPVDHALNSNDLTLNFQVIATDYDGDSDSIVLPVKINDDKPYFTNVQGLYVHENDLPQGSDTTKEPVSVNGQFQLVEGADTVASFALDSSVNPVQGLMSNGVAVTLSAPVDDGNGNLTYTATAGSVTVFTLTLNTDGTYSFTLAAPVDHALNSNDLTLNFQVIATDYDGDSDSIVLPVKINDDKPYFTNVQGLYVHENDLPQGSDTTKEPVSVNGQFQLVQGADTVASFALDSSVNPVQGLTSNGVAVTLSAPVDDGNGNLTYTATAGSVTVFTLTLNTDGTYSFTLAAPVDHALNSNDLTLNFQVIATDYDGDSDSIVLPVKINDDKPYFTNVQGLYVHENDLPQGSDTTKEPVSVNGQFQLVQGADTVASFALDSSVNPVQGLMSNGVAVTLSAPVDDGNGNLTYTATAGSVTVFTLTLNTDGTYSFTLAAPVDHALNSNDLTLNFQVIATDYDGDSDSIVLPVKINDDKPYFTNVQGLYVHENDLPQGSDTTKEPVSVNGQFQLVEGADTVASFALDSSVNPVQGLTSNGVAVVLSAPVDDGNGNLTYTATAGSNPIFTLVLNTDGSYTFTLSGTIDHAVGSDSKQLNFKVLAVDFDGDKASVNLPVTIADDKPTITAVQALSVDEDDLTQGSDTSKESLTATGHFTTTQGADHVVSYTLNLASNPLAGVTSGGQALTLADSIDASGNHNYTATKPDGSVIFTLQLNVDGSYQFTLSGPLDHAASSDELLLNFKVVATDYDGDTSSIVLPVTVVDDQPSVISAQALSVNEDDLATGTDQSKESTTANGQFTTAQGADGIAHYQIDTSTSSDTGLTSQGQPVVWGAPSITTTSSGQVYTYQGIANSAVIFTLVLRADGSYSFTLNGVVDHPLNANELTLNIPVLAQDVDGDTSPITLPVTIVDDVPILHDKNIAVQEGAAASSVNLFSRDNNLSPDTQGADRGVVTHFSAVDEAGRDIQFREGSVLSNDIELNGAVKTVTVVEIVNGVSRDLGTLTIQPNGEARFTPVAQLDHADGNDINFTVDVTATDYDKDTSTEQLNITISDHKATITQQKFTGYEDQGHDAALNLVPAGEQSNAQDNLGGLPVEALKLALQVNLYDVDQGESLGEVSIWNPNQIRGDFYYLDSGNQLVKLDVDPASGHVVLPAALLQQSINGTIATVENLYFVPDRHYSTGNGGMNASVRVEILHNGVLDHVTNGNMRIEIESVADIATWKSSSEFHYDAVEDGSNVSLNIAAETQDNSNPEAITYQIRFTENGANANLVYSDGSPIPTKTDANGTYYEVPANKIAQVQVDPADNFAGQIKLDVTAITKESTNYVAGKQTAQSETKEIVIDVAPEADRGSFTVNRISIFEDNASNQNAVDPSVEHDPLLLSEVISMTGSNDADGSEALFVRLSDFTDTGATLVWLGSAPSLITVGTYPNGETYYEIPQSALSQVEVLPTKHSNENFSFVVEGIVKDTANLSTGQAQDIESLGSKTVNVTVKGVADLPNVDFISGNTQWQSFNDGTHQGVMATVAEDSLVDLNFSIISGEIADSPTDSSETISVLLSNIPDGVKLFDSDGTSVDLVFAGYDSNHKPIYQANLTTAQVITGIQVQPVASSTANIDIKATVIVTENDGHVRQVDETIRILVEPKIDVTENYHNAVSGNEDSRIHVTWVPQNTPGNIQNPDAQEYFSRVEISGFPDGSRVFVNNVEVTLVNGVLVLEPAVGQSDLDFSNQVSAAGYIQVIPPHNSSTDFTLDTTITVKEQDHEYVDAGNPGQGIAEEVIHGSIGVKVNPIAEPDGQLLVENAGSATQTVQADASGKIDFTINDASGGQAGANVIRFDNLDSNTAGSYQSAELVDQLVVSFGNVPPEVLNQLLITGAINNGDGTWTITNEADFSIKAPNGLVYSSNNDPDNNGFNDIKITITAKVYDQGEDSNEAKITEQVSTELTLSFPTVVTGNNSVAAQLNWVGDADDLVIGKEDNTVDLGQQIQDKLMVNATGFDAVADELSIVINASDLPAGASIGGQDFNFVDGQYVFKGTLNADGSISGLEGLVLIPPRDFAGDFKLPITFVTTDTQSGDEKTLTAQVPVAISPVADVLSSSGDQPLDNHVTPSITLNVQETLGLDANHQPTDLANDTPTQDGIAYEDGIVHLNLAIGLADSLNGNTQGQEILTEVTLTLNDTNAGVFVDANGQSLGTSITLTQAQLPAALGEIYFKPAPNYPSGNDINTVGITVAGKVTDSTVFDETNASSQGVSSSDADKTFTSQVSFEVKPVVDDITIGSGSPISVTGDEDSWIALADQGSAFNVSLNDNDGSEQFVSLVLTGLPTDFLVKSLSSDYVVKNNGGGEWSVQIRNPNLTSLDLSALAIKPAKDFSGEVQLGIKVYTQESLLNQPVEHTGQFTLNITPVGDDVDITPAQDVVGNEGQAIDIALGAQILDKAPSLPGGANYTENSPETLRVEISGVPDGASLSLADGTLGTSLGGGVWVFEINAQQLDKVVFNSGDNNQLNWNGNLHFKVQSVDTGLAGDQHLGSAQEFDVHVDVTAVNDRPELINVQDQVTEEDTPLLLNSFTLADIDAQLDDPNTDYTLQIGVNSGVLIIDSSLSSGLTIQGDGTGALSITGNVADINAAIASGVVKFVPAPDFYGQVAVTLNVNDNGNSGIEIAGDASTAHDNSAQFVIEVTAINDKPEIDATSMTTQIDEASGQKLTGITVSDVDYAGVHANDLMKVTLSVSEGTLSAQVPAGSSVAVSYALDGSVILEGSPEAINALLNHSDSAYGLFVDAATIAGTQINLTVTAQDMGVYFENASGMALEESKTYPIQVNPVANAPSLSMNPAFGYAQQIYANQSVSAQGIALLGAIAALTDLHETLSLRVDHLPAGASLSSTTGSVTDLGNGLWEVSPDALESLKVVGLEEGLHTLSLTALSTESDGSSAPSANSIDYRIEIAADGSLLDHRSATDDSLLVADNSGMTLLSGSGDDFVQGGAGDDVLVGGLGADILEGGAGADLFKWTLDGVDDKVDRIRDFNVSEGDSIDLTDVVQDLNNNLDLDQLLVNLSSSNQLMAQVVNSDVTLQVTADNQVQQTIVIENLATQIDFTGMSSLDIIGTLLDQNLLRHD</sequence>
<dbReference type="EMBL" id="CP022352">
    <property type="protein sequence ID" value="ASK53548.1"/>
    <property type="molecule type" value="Genomic_DNA"/>
</dbReference>
<proteinExistence type="predicted"/>
<keyword evidence="1" id="KW-0106">Calcium</keyword>
<gene>
    <name evidence="2" type="ORF">CEQ48_01720</name>
</gene>
<dbReference type="Pfam" id="PF00353">
    <property type="entry name" value="HemolysinCabind"/>
    <property type="match status" value="1"/>
</dbReference>
<evidence type="ECO:0000313" key="3">
    <source>
        <dbReference type="Proteomes" id="UP000198371"/>
    </source>
</evidence>
<dbReference type="InterPro" id="IPR011049">
    <property type="entry name" value="Serralysin-like_metalloprot_C"/>
</dbReference>
<reference evidence="2 3" key="2">
    <citation type="submission" date="2017-06" db="EMBL/GenBank/DDBJ databases">
        <title>Complete genome sequence of Vibrio sp. 2521-89, a close relative of Vibrio cholerae isolated from lake water in New Mexico, USA.</title>
        <authorList>
            <person name="Liang K."/>
            <person name="Orata F.D."/>
            <person name="Winkjer N.S."/>
            <person name="Tarr C.L."/>
            <person name="Boucher Y."/>
        </authorList>
    </citation>
    <scope>NUCLEOTIDE SEQUENCE [LARGE SCALE GENOMIC DNA]</scope>
    <source>
        <strain evidence="2 3">2521-89</strain>
    </source>
</reference>
<accession>A0AAU8W958</accession>
<keyword evidence="3" id="KW-1185">Reference proteome</keyword>
<dbReference type="NCBIfam" id="NF033682">
    <property type="entry name" value="retention_LapA"/>
    <property type="match status" value="1"/>
</dbReference>
<dbReference type="NCBIfam" id="TIGR03660">
    <property type="entry name" value="T1SS_rpt_143"/>
    <property type="match status" value="11"/>
</dbReference>
<dbReference type="NCBIfam" id="TIGR03661">
    <property type="entry name" value="T1SS_VCA0849"/>
    <property type="match status" value="1"/>
</dbReference>
<dbReference type="NCBIfam" id="TIGR01965">
    <property type="entry name" value="VCBS_repeat"/>
    <property type="match status" value="1"/>
</dbReference>
<dbReference type="InterPro" id="IPR047777">
    <property type="entry name" value="LapA-like_RM"/>
</dbReference>
<dbReference type="Proteomes" id="UP000198371">
    <property type="component" value="Chromosome 2"/>
</dbReference>
<dbReference type="InterPro" id="IPR019960">
    <property type="entry name" value="T1SS_VCA0849"/>
</dbReference>
<reference evidence="3" key="1">
    <citation type="journal article" date="2017" name="Genome Announc.">
        <title>Complete Genome Sequence of Vibrio sp. Strain 2521-89, a Close Relative of Vibrio cholerae Isolated from Lake Water in New Mexico, USA.</title>
        <authorList>
            <person name="Liang K."/>
            <person name="Orata F.D."/>
            <person name="Winkjer N.S."/>
            <person name="Rowe L.A."/>
            <person name="Tarr C.L."/>
            <person name="Boucher Y."/>
        </authorList>
    </citation>
    <scope>NUCLEOTIDE SEQUENCE [LARGE SCALE GENOMIC DNA]</scope>
    <source>
        <strain evidence="3">2521-89</strain>
    </source>
</reference>
<organism evidence="2 3">
    <name type="scientific">Vibrio tarriae</name>
    <dbReference type="NCBI Taxonomy" id="2014742"/>
    <lineage>
        <taxon>Bacteria</taxon>
        <taxon>Pseudomonadati</taxon>
        <taxon>Pseudomonadota</taxon>
        <taxon>Gammaproteobacteria</taxon>
        <taxon>Vibrionales</taxon>
        <taxon>Vibrionaceae</taxon>
        <taxon>Vibrio</taxon>
    </lineage>
</organism>
<evidence type="ECO:0000313" key="2">
    <source>
        <dbReference type="EMBL" id="ASK53548.1"/>
    </source>
</evidence>